<feature type="compositionally biased region" description="Acidic residues" evidence="8">
    <location>
        <begin position="997"/>
        <end position="1007"/>
    </location>
</feature>
<feature type="compositionally biased region" description="Acidic residues" evidence="8">
    <location>
        <begin position="1014"/>
        <end position="1024"/>
    </location>
</feature>
<dbReference type="OrthoDB" id="27187at2759"/>
<proteinExistence type="inferred from homology"/>
<dbReference type="InterPro" id="IPR027165">
    <property type="entry name" value="CND3"/>
</dbReference>
<gene>
    <name evidence="10" type="ORF">HPP92_005879</name>
</gene>
<evidence type="ECO:0000313" key="11">
    <source>
        <dbReference type="Proteomes" id="UP000639772"/>
    </source>
</evidence>
<evidence type="ECO:0000256" key="1">
    <source>
        <dbReference type="ARBA" id="ARBA00004286"/>
    </source>
</evidence>
<evidence type="ECO:0000256" key="4">
    <source>
        <dbReference type="ARBA" id="ARBA00022618"/>
    </source>
</evidence>
<evidence type="ECO:0000256" key="3">
    <source>
        <dbReference type="ARBA" id="ARBA00022454"/>
    </source>
</evidence>
<dbReference type="InterPro" id="IPR011989">
    <property type="entry name" value="ARM-like"/>
</dbReference>
<evidence type="ECO:0000256" key="7">
    <source>
        <dbReference type="ARBA" id="ARBA00023306"/>
    </source>
</evidence>
<keyword evidence="7" id="KW-0131">Cell cycle</keyword>
<dbReference type="InterPro" id="IPR025977">
    <property type="entry name" value="Cnd3_C"/>
</dbReference>
<evidence type="ECO:0000256" key="8">
    <source>
        <dbReference type="SAM" id="MobiDB-lite"/>
    </source>
</evidence>
<evidence type="ECO:0000259" key="9">
    <source>
        <dbReference type="Pfam" id="PF12719"/>
    </source>
</evidence>
<dbReference type="GO" id="GO:0051301">
    <property type="term" value="P:cell division"/>
    <property type="evidence" value="ECO:0007669"/>
    <property type="project" value="UniProtKB-KW"/>
</dbReference>
<organism evidence="10 11">
    <name type="scientific">Vanilla planifolia</name>
    <name type="common">Vanilla</name>
    <dbReference type="NCBI Taxonomy" id="51239"/>
    <lineage>
        <taxon>Eukaryota</taxon>
        <taxon>Viridiplantae</taxon>
        <taxon>Streptophyta</taxon>
        <taxon>Embryophyta</taxon>
        <taxon>Tracheophyta</taxon>
        <taxon>Spermatophyta</taxon>
        <taxon>Magnoliopsida</taxon>
        <taxon>Liliopsida</taxon>
        <taxon>Asparagales</taxon>
        <taxon>Orchidaceae</taxon>
        <taxon>Vanilloideae</taxon>
        <taxon>Vanilleae</taxon>
        <taxon>Vanilla</taxon>
    </lineage>
</organism>
<dbReference type="GO" id="GO:0000796">
    <property type="term" value="C:condensin complex"/>
    <property type="evidence" value="ECO:0007669"/>
    <property type="project" value="InterPro"/>
</dbReference>
<dbReference type="GO" id="GO:0000793">
    <property type="term" value="C:condensed chromosome"/>
    <property type="evidence" value="ECO:0007669"/>
    <property type="project" value="TreeGrafter"/>
</dbReference>
<reference evidence="10 11" key="1">
    <citation type="journal article" date="2020" name="Nat. Food">
        <title>A phased Vanilla planifolia genome enables genetic improvement of flavour and production.</title>
        <authorList>
            <person name="Hasing T."/>
            <person name="Tang H."/>
            <person name="Brym M."/>
            <person name="Khazi F."/>
            <person name="Huang T."/>
            <person name="Chambers A.H."/>
        </authorList>
    </citation>
    <scope>NUCLEOTIDE SEQUENCE [LARGE SCALE GENOMIC DNA]</scope>
    <source>
        <tissue evidence="10">Leaf</tissue>
    </source>
</reference>
<evidence type="ECO:0000256" key="6">
    <source>
        <dbReference type="ARBA" id="ARBA00023067"/>
    </source>
</evidence>
<keyword evidence="5" id="KW-0498">Mitosis</keyword>
<keyword evidence="3" id="KW-0158">Chromosome</keyword>
<dbReference type="Proteomes" id="UP000639772">
    <property type="component" value="Unassembled WGS sequence"/>
</dbReference>
<keyword evidence="4" id="KW-0132">Cell division</keyword>
<feature type="region of interest" description="Disordered" evidence="8">
    <location>
        <begin position="923"/>
        <end position="1024"/>
    </location>
</feature>
<dbReference type="EMBL" id="JADCNM010000002">
    <property type="protein sequence ID" value="KAG0494885.1"/>
    <property type="molecule type" value="Genomic_DNA"/>
</dbReference>
<dbReference type="PANTHER" id="PTHR14418">
    <property type="entry name" value="CONDENSIN COMPLEX SUBUNIT 3-RELATED"/>
    <property type="match status" value="1"/>
</dbReference>
<dbReference type="GO" id="GO:0007076">
    <property type="term" value="P:mitotic chromosome condensation"/>
    <property type="evidence" value="ECO:0007669"/>
    <property type="project" value="InterPro"/>
</dbReference>
<dbReference type="Pfam" id="PF12719">
    <property type="entry name" value="Cnd3"/>
    <property type="match status" value="1"/>
</dbReference>
<dbReference type="InterPro" id="IPR016024">
    <property type="entry name" value="ARM-type_fold"/>
</dbReference>
<dbReference type="PANTHER" id="PTHR14418:SF5">
    <property type="entry name" value="CONDENSIN COMPLEX SUBUNIT 3"/>
    <property type="match status" value="1"/>
</dbReference>
<feature type="compositionally biased region" description="Polar residues" evidence="8">
    <location>
        <begin position="973"/>
        <end position="982"/>
    </location>
</feature>
<dbReference type="AlphaFoldDB" id="A0A835RM78"/>
<dbReference type="SUPFAM" id="SSF48371">
    <property type="entry name" value="ARM repeat"/>
    <property type="match status" value="1"/>
</dbReference>
<evidence type="ECO:0000256" key="2">
    <source>
        <dbReference type="ARBA" id="ARBA00006533"/>
    </source>
</evidence>
<feature type="domain" description="Nuclear condensin complex subunit 3 C-terminal" evidence="9">
    <location>
        <begin position="512"/>
        <end position="852"/>
    </location>
</feature>
<comment type="caution">
    <text evidence="10">The sequence shown here is derived from an EMBL/GenBank/DDBJ whole genome shotgun (WGS) entry which is preliminary data.</text>
</comment>
<evidence type="ECO:0000313" key="10">
    <source>
        <dbReference type="EMBL" id="KAG0494885.1"/>
    </source>
</evidence>
<protein>
    <recommendedName>
        <fullName evidence="9">Nuclear condensin complex subunit 3 C-terminal domain-containing protein</fullName>
    </recommendedName>
</protein>
<keyword evidence="6" id="KW-0226">DNA condensation</keyword>
<name>A0A835RM78_VANPL</name>
<evidence type="ECO:0000256" key="5">
    <source>
        <dbReference type="ARBA" id="ARBA00022776"/>
    </source>
</evidence>
<dbReference type="Gene3D" id="1.25.10.10">
    <property type="entry name" value="Leucine-rich Repeat Variant"/>
    <property type="match status" value="1"/>
</dbReference>
<accession>A0A835RM78</accession>
<sequence>MAEDHRLARQLADILDECRHSHAVHPRKLKELAALRSSESPVRFFPSFIRALNPLFCFPRRTPSSERVVRFVSTFVARRGGGDVSGADAFLEEFLRFLLIGANASHRSTRFRSCHIISEIIMRLPDDAEVSDEVWDDVIENMKQRLDDKVATIRGFAVCALSRFACDGENTDIIELLTKNLSQEQNAGVRKLIVLSLPASNVTSSSVVCSTLDVSELVRKAAYSVLSCKFPLQSLSIKLRTAILQRGLSDRSPLVVRECFKMLKEEWLVKCCGQDPLDLLRCLDVETYESIGEAVMDALLKDGVVQIPEGQSIRNHFSKPDGSEENCLSGVKLMGPEESLYWRTLCKHLQDEAHVKGSDAANTSGTEAMVYASEATEKNDLLDAVLPETVSDYVDLVRAHILAGSTHRFASRQLLMLGANLDFSDSIHRKVASSFVQELLLRPLECEVDGSGNKIVIGDGISVGGDRDWAMAVAGLAKKVYVGEFEVALSSVLKELAQPCRERSADFVQWLHCLAVAALLLENIESLRHLKGTAMESGELLHSLLLPAAKQVHHDVQRAATRCLSLYGLLQRRPGEDVVKQLRLLFVTGPVPVRIMASKALFDLATWHDPQEVDRAIGLDSQVSNTDAIEPCLMNLNLENTANIGVINLLYAAMVKDAILANQAEEEESLHSILGEGFAKLLLWSGHYPSLPPCMHTSFLTRLITLYFSDETKELQRLTQCLSVFFDHYPTLSPKHKRCVSRAFVPVMRSMWPGVYGNPGGSPALVSKTRKLAVQAARFMLQMMQLPLISKEFDDEKSPESLSSSLEPKLEIDCTEEGLAIRIAAEVLGFTDKKAAAGKAYMSALCRVVVLVQFRAADQEAIKCMRCLLQGMMSLPSADKELVKELNLMAGRLASLDLRPDQEMPQEQAAAILERLELGNNLVDFSAMPPSTPSQQSVRPPPARRRARRETDIDDDDDGAYPAVSVAPATPCLASTRSQRASKTAAMSKLTSRSSTEEFEDVDEEGSDLTSEVDSGEASDALEG</sequence>
<comment type="subcellular location">
    <subcellularLocation>
        <location evidence="1">Chromosome</location>
    </subcellularLocation>
</comment>
<comment type="similarity">
    <text evidence="2">Belongs to the CND3 (condensin subunit 3) family.</text>
</comment>